<evidence type="ECO:0000256" key="4">
    <source>
        <dbReference type="ARBA" id="ARBA00022833"/>
    </source>
</evidence>
<reference evidence="14 15" key="1">
    <citation type="submission" date="2021-04" db="EMBL/GenBank/DDBJ databases">
        <authorList>
            <person name="Bliznina A."/>
        </authorList>
    </citation>
    <scope>NUCLEOTIDE SEQUENCE [LARGE SCALE GENOMIC DNA]</scope>
</reference>
<dbReference type="PROSITE" id="PS50141">
    <property type="entry name" value="A_DEAMIN_EDITASE"/>
    <property type="match status" value="1"/>
</dbReference>
<keyword evidence="1" id="KW-0819">tRNA processing</keyword>
<evidence type="ECO:0000256" key="6">
    <source>
        <dbReference type="ARBA" id="ARBA00037784"/>
    </source>
</evidence>
<keyword evidence="15" id="KW-1185">Reference proteome</keyword>
<comment type="function">
    <text evidence="6">Specifically deaminates adenosine-37 to inosine in tRNA-Ala.</text>
</comment>
<evidence type="ECO:0000313" key="14">
    <source>
        <dbReference type="EMBL" id="CAG5094757.1"/>
    </source>
</evidence>
<feature type="region of interest" description="Disordered" evidence="12">
    <location>
        <begin position="293"/>
        <end position="321"/>
    </location>
</feature>
<dbReference type="PANTHER" id="PTHR46516">
    <property type="entry name" value="TRNA-SPECIFIC ADENOSINE DEAMINASE 1"/>
    <property type="match status" value="1"/>
</dbReference>
<keyword evidence="3" id="KW-0378">Hydrolase</keyword>
<accession>A0ABN7S821</accession>
<evidence type="ECO:0000256" key="2">
    <source>
        <dbReference type="ARBA" id="ARBA00022723"/>
    </source>
</evidence>
<dbReference type="EMBL" id="OU015569">
    <property type="protein sequence ID" value="CAG5094757.1"/>
    <property type="molecule type" value="Genomic_DNA"/>
</dbReference>
<dbReference type="Proteomes" id="UP001158576">
    <property type="component" value="Chromosome XSR"/>
</dbReference>
<comment type="catalytic activity">
    <reaction evidence="11">
        <text>adenosine(37) in tRNA(Ala) + H2O + H(+) = inosine(37) in tRNA(Ala) + NH4(+)</text>
        <dbReference type="Rhea" id="RHEA:50968"/>
        <dbReference type="Rhea" id="RHEA-COMP:12855"/>
        <dbReference type="Rhea" id="RHEA-COMP:12856"/>
        <dbReference type="ChEBI" id="CHEBI:15377"/>
        <dbReference type="ChEBI" id="CHEBI:15378"/>
        <dbReference type="ChEBI" id="CHEBI:28938"/>
        <dbReference type="ChEBI" id="CHEBI:74411"/>
        <dbReference type="ChEBI" id="CHEBI:82852"/>
        <dbReference type="EC" id="3.5.4.34"/>
    </reaction>
</comment>
<evidence type="ECO:0000256" key="10">
    <source>
        <dbReference type="ARBA" id="ARBA00041760"/>
    </source>
</evidence>
<evidence type="ECO:0000256" key="11">
    <source>
        <dbReference type="ARBA" id="ARBA00047635"/>
    </source>
</evidence>
<dbReference type="SMART" id="SM00552">
    <property type="entry name" value="ADEAMc"/>
    <property type="match status" value="1"/>
</dbReference>
<evidence type="ECO:0000256" key="9">
    <source>
        <dbReference type="ARBA" id="ARBA00040502"/>
    </source>
</evidence>
<evidence type="ECO:0000256" key="5">
    <source>
        <dbReference type="ARBA" id="ARBA00037026"/>
    </source>
</evidence>
<proteinExistence type="inferred from homology"/>
<evidence type="ECO:0000256" key="8">
    <source>
        <dbReference type="ARBA" id="ARBA00038940"/>
    </source>
</evidence>
<dbReference type="EC" id="3.5.4.34" evidence="8"/>
<evidence type="ECO:0000259" key="13">
    <source>
        <dbReference type="PROSITE" id="PS50141"/>
    </source>
</evidence>
<comment type="similarity">
    <text evidence="7">Belongs to the ADAT1 family.</text>
</comment>
<comment type="cofactor">
    <cofactor evidence="5">
        <name>1D-myo-inositol hexakisphosphate</name>
        <dbReference type="ChEBI" id="CHEBI:58130"/>
    </cofactor>
</comment>
<sequence length="504" mass="56627">MAKHIESFKQFCTTQQVPATLDLQDALKIAETLSLELAITKTKIKEEINRPSASELELNWKKLRDDLCPDITNFGCARSGYILMERRSPIIFSPAAQELGPQWKISPENMESIKTRQLVFRMDQITDEAIARIVQETYIKYAKNAASTKEKSEWTVLAGIVLIKENSELETVAIGAGTQCVGLSRVNQATPGTIIADSHAEVLARRAFIHFLLESIQKKDNSYVEEIEDGKWRLRWKFYFYSSALPCGDASIVEMESDQDDPVPAKRARTGILDDFRSERVLLGEGDIFRTGARPVQSGADPKGEGANFHQLGVSRTKGGRGPATVSMSCSDKITKWNSCGWQGAMLSHLFHAPLIPLKMIFGPCVDDQKSLTRAFSRLNQVETSVVEKPIFEKSPRAVNNNDGSKVVSASSCLAWNLCMAKAEQLTGKLGYKHGAIKKNFRLEKSHSILAPKYLFRKFRQIMPDFESYAECKSSSTNYIKQRDNVYQKLTWQQHPRELDVFVG</sequence>
<evidence type="ECO:0000256" key="12">
    <source>
        <dbReference type="SAM" id="MobiDB-lite"/>
    </source>
</evidence>
<evidence type="ECO:0000313" key="15">
    <source>
        <dbReference type="Proteomes" id="UP001158576"/>
    </source>
</evidence>
<organism evidence="14 15">
    <name type="scientific">Oikopleura dioica</name>
    <name type="common">Tunicate</name>
    <dbReference type="NCBI Taxonomy" id="34765"/>
    <lineage>
        <taxon>Eukaryota</taxon>
        <taxon>Metazoa</taxon>
        <taxon>Chordata</taxon>
        <taxon>Tunicata</taxon>
        <taxon>Appendicularia</taxon>
        <taxon>Copelata</taxon>
        <taxon>Oikopleuridae</taxon>
        <taxon>Oikopleura</taxon>
    </lineage>
</organism>
<dbReference type="Pfam" id="PF02137">
    <property type="entry name" value="A_deamin"/>
    <property type="match status" value="1"/>
</dbReference>
<evidence type="ECO:0000256" key="3">
    <source>
        <dbReference type="ARBA" id="ARBA00022801"/>
    </source>
</evidence>
<feature type="domain" description="A to I editase" evidence="13">
    <location>
        <begin position="173"/>
        <end position="502"/>
    </location>
</feature>
<keyword evidence="2" id="KW-0479">Metal-binding</keyword>
<protein>
    <recommendedName>
        <fullName evidence="9">tRNA-specific adenosine deaminase 1</fullName>
        <ecNumber evidence="8">3.5.4.34</ecNumber>
    </recommendedName>
    <alternativeName>
        <fullName evidence="10">tRNA-specific adenosine-37 deaminase</fullName>
    </alternativeName>
</protein>
<evidence type="ECO:0000256" key="7">
    <source>
        <dbReference type="ARBA" id="ARBA00038326"/>
    </source>
</evidence>
<dbReference type="InterPro" id="IPR002466">
    <property type="entry name" value="A_deamin"/>
</dbReference>
<evidence type="ECO:0000256" key="1">
    <source>
        <dbReference type="ARBA" id="ARBA00022694"/>
    </source>
</evidence>
<gene>
    <name evidence="14" type="ORF">OKIOD_LOCUS5400</name>
</gene>
<keyword evidence="4" id="KW-0862">Zinc</keyword>
<name>A0ABN7S821_OIKDI</name>
<dbReference type="PANTHER" id="PTHR46516:SF1">
    <property type="entry name" value="TRNA-SPECIFIC ADENOSINE DEAMINASE 1"/>
    <property type="match status" value="1"/>
</dbReference>